<protein>
    <submittedName>
        <fullName evidence="1">PfkB family carbohydrate kinase</fullName>
    </submittedName>
</protein>
<dbReference type="InterPro" id="IPR057621">
    <property type="entry name" value="Khk_prokaryotic"/>
</dbReference>
<evidence type="ECO:0000313" key="1">
    <source>
        <dbReference type="EMBL" id="MFC7200038.1"/>
    </source>
</evidence>
<dbReference type="Pfam" id="PF25270">
    <property type="entry name" value="Khk"/>
    <property type="match status" value="1"/>
</dbReference>
<proteinExistence type="predicted"/>
<keyword evidence="1" id="KW-0418">Kinase</keyword>
<dbReference type="Gene3D" id="3.40.1190.20">
    <property type="match status" value="1"/>
</dbReference>
<comment type="caution">
    <text evidence="1">The sequence shown here is derived from an EMBL/GenBank/DDBJ whole genome shotgun (WGS) entry which is preliminary data.</text>
</comment>
<dbReference type="GO" id="GO:0016301">
    <property type="term" value="F:kinase activity"/>
    <property type="evidence" value="ECO:0007669"/>
    <property type="project" value="UniProtKB-KW"/>
</dbReference>
<dbReference type="SUPFAM" id="SSF53613">
    <property type="entry name" value="Ribokinase-like"/>
    <property type="match status" value="1"/>
</dbReference>
<dbReference type="EMBL" id="JBHTAR010000011">
    <property type="protein sequence ID" value="MFC7200038.1"/>
    <property type="molecule type" value="Genomic_DNA"/>
</dbReference>
<keyword evidence="1" id="KW-0808">Transferase</keyword>
<keyword evidence="2" id="KW-1185">Reference proteome</keyword>
<dbReference type="Proteomes" id="UP001596447">
    <property type="component" value="Unassembled WGS sequence"/>
</dbReference>
<accession>A0ABD5Z4E3</accession>
<dbReference type="AlphaFoldDB" id="A0ABD5Z4E3"/>
<organism evidence="1 2">
    <name type="scientific">Halospeciosus flavus</name>
    <dbReference type="NCBI Taxonomy" id="3032283"/>
    <lineage>
        <taxon>Archaea</taxon>
        <taxon>Methanobacteriati</taxon>
        <taxon>Methanobacteriota</taxon>
        <taxon>Stenosarchaea group</taxon>
        <taxon>Halobacteria</taxon>
        <taxon>Halobacteriales</taxon>
        <taxon>Halobacteriaceae</taxon>
        <taxon>Halospeciosus</taxon>
    </lineage>
</organism>
<name>A0ABD5Z4E3_9EURY</name>
<dbReference type="InterPro" id="IPR029056">
    <property type="entry name" value="Ribokinase-like"/>
</dbReference>
<sequence>MDVPEVVSSLDSESIRVVTLPDGSVDRRYAVEDNEGTVESRETFGRRIASGTAKSFMTEHLRTDPGGQAVNAAKQAHALGDDVTLLGHLDDPVLDELDVEGFSMGEPADVRIYEFEDGAVMMTDESPDIQTWTLDELRAVVSLDYFAAADAVVWTNWASVNNTTEALEALGAADIDGNVFVCDPGDVTIRDPDTIPDLAGALATLEDSFDVVLSANRAETRYIADALDVTTLDDSSCVRALRDELGITGVVIHASDYAVAARTDETLNVPNVEVDEQARYMGGGDRFSAALAHGLGAGWPWHAALALGNLAASYYIEYGETPSTDDLREEYGATTL</sequence>
<reference evidence="1 2" key="1">
    <citation type="journal article" date="2019" name="Int. J. Syst. Evol. Microbiol.">
        <title>The Global Catalogue of Microorganisms (GCM) 10K type strain sequencing project: providing services to taxonomists for standard genome sequencing and annotation.</title>
        <authorList>
            <consortium name="The Broad Institute Genomics Platform"/>
            <consortium name="The Broad Institute Genome Sequencing Center for Infectious Disease"/>
            <person name="Wu L."/>
            <person name="Ma J."/>
        </authorList>
    </citation>
    <scope>NUCLEOTIDE SEQUENCE [LARGE SCALE GENOMIC DNA]</scope>
    <source>
        <strain evidence="1 2">XZGYJ-43</strain>
    </source>
</reference>
<dbReference type="RefSeq" id="WP_279529958.1">
    <property type="nucleotide sequence ID" value="NZ_CP122312.1"/>
</dbReference>
<evidence type="ECO:0000313" key="2">
    <source>
        <dbReference type="Proteomes" id="UP001596447"/>
    </source>
</evidence>
<gene>
    <name evidence="1" type="ORF">ACFQJ9_11570</name>
</gene>